<comment type="subcellular location">
    <subcellularLocation>
        <location evidence="1">Cell membrane</location>
        <topology evidence="1">Multi-pass membrane protein</topology>
    </subcellularLocation>
</comment>
<evidence type="ECO:0000256" key="6">
    <source>
        <dbReference type="ARBA" id="ARBA00022847"/>
    </source>
</evidence>
<dbReference type="EMBL" id="BAABKY010000001">
    <property type="protein sequence ID" value="GAA5068414.1"/>
    <property type="molecule type" value="Genomic_DNA"/>
</dbReference>
<dbReference type="InterPro" id="IPR011701">
    <property type="entry name" value="MFS"/>
</dbReference>
<evidence type="ECO:0000256" key="7">
    <source>
        <dbReference type="ARBA" id="ARBA00022989"/>
    </source>
</evidence>
<feature type="domain" description="Major facilitator superfamily (MFS) profile" evidence="10">
    <location>
        <begin position="17"/>
        <end position="425"/>
    </location>
</feature>
<evidence type="ECO:0000256" key="9">
    <source>
        <dbReference type="SAM" id="Phobius"/>
    </source>
</evidence>
<reference evidence="12" key="1">
    <citation type="journal article" date="2019" name="Int. J. Syst. Evol. Microbiol.">
        <title>The Global Catalogue of Microorganisms (GCM) 10K type strain sequencing project: providing services to taxonomists for standard genome sequencing and annotation.</title>
        <authorList>
            <consortium name="The Broad Institute Genomics Platform"/>
            <consortium name="The Broad Institute Genome Sequencing Center for Infectious Disease"/>
            <person name="Wu L."/>
            <person name="Ma J."/>
        </authorList>
    </citation>
    <scope>NUCLEOTIDE SEQUENCE [LARGE SCALE GENOMIC DNA]</scope>
    <source>
        <strain evidence="12">JCM 19212</strain>
    </source>
</reference>
<dbReference type="Gene3D" id="1.20.1250.20">
    <property type="entry name" value="MFS general substrate transporter like domains"/>
    <property type="match status" value="1"/>
</dbReference>
<dbReference type="Proteomes" id="UP001501083">
    <property type="component" value="Unassembled WGS sequence"/>
</dbReference>
<dbReference type="PANTHER" id="PTHR43528:SF5">
    <property type="entry name" value="PROLINE_BETAINE TRANSPORTER"/>
    <property type="match status" value="1"/>
</dbReference>
<dbReference type="CDD" id="cd17367">
    <property type="entry name" value="MFS_KgtP"/>
    <property type="match status" value="1"/>
</dbReference>
<dbReference type="PROSITE" id="PS00217">
    <property type="entry name" value="SUGAR_TRANSPORT_2"/>
    <property type="match status" value="1"/>
</dbReference>
<feature type="transmembrane region" description="Helical" evidence="9">
    <location>
        <begin position="190"/>
        <end position="209"/>
    </location>
</feature>
<keyword evidence="4" id="KW-1003">Cell membrane</keyword>
<accession>A0ABP9KZA7</accession>
<feature type="transmembrane region" description="Helical" evidence="9">
    <location>
        <begin position="243"/>
        <end position="260"/>
    </location>
</feature>
<gene>
    <name evidence="11" type="ORF">GCM10025759_04190</name>
</gene>
<dbReference type="PROSITE" id="PS50850">
    <property type="entry name" value="MFS"/>
    <property type="match status" value="1"/>
</dbReference>
<keyword evidence="3" id="KW-0813">Transport</keyword>
<name>A0ABP9KZA7_9GAMM</name>
<organism evidence="11 12">
    <name type="scientific">Lysobacter panacisoli</name>
    <dbReference type="NCBI Taxonomy" id="1255263"/>
    <lineage>
        <taxon>Bacteria</taxon>
        <taxon>Pseudomonadati</taxon>
        <taxon>Pseudomonadota</taxon>
        <taxon>Gammaproteobacteria</taxon>
        <taxon>Lysobacterales</taxon>
        <taxon>Lysobacteraceae</taxon>
        <taxon>Lysobacter</taxon>
    </lineage>
</organism>
<evidence type="ECO:0000256" key="4">
    <source>
        <dbReference type="ARBA" id="ARBA00022475"/>
    </source>
</evidence>
<feature type="transmembrane region" description="Helical" evidence="9">
    <location>
        <begin position="154"/>
        <end position="178"/>
    </location>
</feature>
<evidence type="ECO:0000256" key="3">
    <source>
        <dbReference type="ARBA" id="ARBA00022448"/>
    </source>
</evidence>
<comment type="similarity">
    <text evidence="2">Belongs to the major facilitator superfamily. Metabolite:H+ Symporter (MHS) family (TC 2.A.1.6) family.</text>
</comment>
<feature type="transmembrane region" description="Helical" evidence="9">
    <location>
        <begin position="60"/>
        <end position="81"/>
    </location>
</feature>
<dbReference type="InterPro" id="IPR005828">
    <property type="entry name" value="MFS_sugar_transport-like"/>
</dbReference>
<feature type="transmembrane region" description="Helical" evidence="9">
    <location>
        <begin position="403"/>
        <end position="421"/>
    </location>
</feature>
<evidence type="ECO:0000256" key="5">
    <source>
        <dbReference type="ARBA" id="ARBA00022692"/>
    </source>
</evidence>
<dbReference type="InterPro" id="IPR020846">
    <property type="entry name" value="MFS_dom"/>
</dbReference>
<dbReference type="InterPro" id="IPR005829">
    <property type="entry name" value="Sugar_transporter_CS"/>
</dbReference>
<feature type="transmembrane region" description="Helical" evidence="9">
    <location>
        <begin position="337"/>
        <end position="358"/>
    </location>
</feature>
<evidence type="ECO:0000313" key="11">
    <source>
        <dbReference type="EMBL" id="GAA5068414.1"/>
    </source>
</evidence>
<evidence type="ECO:0000256" key="1">
    <source>
        <dbReference type="ARBA" id="ARBA00004651"/>
    </source>
</evidence>
<evidence type="ECO:0000313" key="12">
    <source>
        <dbReference type="Proteomes" id="UP001501083"/>
    </source>
</evidence>
<protein>
    <submittedName>
        <fullName evidence="11">MFS transporter</fullName>
    </submittedName>
</protein>
<evidence type="ECO:0000259" key="10">
    <source>
        <dbReference type="PROSITE" id="PS50850"/>
    </source>
</evidence>
<keyword evidence="7 9" id="KW-1133">Transmembrane helix</keyword>
<sequence length="453" mass="49577">MRMDATVPMTPARRLRSIFSGSVGNLVEWYDWYAYSAFAIYFAPHFFPKGDSTAQLLDTAAVFAVGFLMRPVGGWLMGLYADRHGRKAALMASVLLMCAGSLMIALAPGYERIGLAAPALLVFARLLQGLSVGGEYGTSATYLSEMADSRRRGFWSSFQYVTLVMGQLLALALLVLLQRALLTEEQLHDWGWRIPFVVGALCAVTALYLRRGMEETESFAVARTRERQQRGSLRVLLQHPREVLTVIGLTMGGTLSFYTFTTYPQKFLVNTGGFSKADATLVSAASLLVFMLLQPLVGALSDRTGRRPILIAFGVLGTAFTYSILSGLASASTVGSAFAWVMAGLLIVSGYTSINAVVKAELFPAHIRALGVGLPYAMTVSLFGGTAEYVALWFKQIGRESDFYLYVTACVGVSLLVYVFMRDTKHHSRIDRDHDIADDRDADITLPDRTPIA</sequence>
<keyword evidence="12" id="KW-1185">Reference proteome</keyword>
<keyword evidence="8 9" id="KW-0472">Membrane</keyword>
<comment type="caution">
    <text evidence="11">The sequence shown here is derived from an EMBL/GenBank/DDBJ whole genome shotgun (WGS) entry which is preliminary data.</text>
</comment>
<feature type="transmembrane region" description="Helical" evidence="9">
    <location>
        <begin position="280"/>
        <end position="297"/>
    </location>
</feature>
<dbReference type="InterPro" id="IPR051084">
    <property type="entry name" value="H+-coupled_symporters"/>
</dbReference>
<dbReference type="PANTHER" id="PTHR43528">
    <property type="entry name" value="ALPHA-KETOGLUTARATE PERMEASE"/>
    <property type="match status" value="1"/>
</dbReference>
<feature type="transmembrane region" description="Helical" evidence="9">
    <location>
        <begin position="370"/>
        <end position="391"/>
    </location>
</feature>
<evidence type="ECO:0000256" key="8">
    <source>
        <dbReference type="ARBA" id="ARBA00023136"/>
    </source>
</evidence>
<feature type="transmembrane region" description="Helical" evidence="9">
    <location>
        <begin position="309"/>
        <end position="331"/>
    </location>
</feature>
<feature type="transmembrane region" description="Helical" evidence="9">
    <location>
        <begin position="113"/>
        <end position="133"/>
    </location>
</feature>
<feature type="transmembrane region" description="Helical" evidence="9">
    <location>
        <begin position="88"/>
        <end position="107"/>
    </location>
</feature>
<evidence type="ECO:0000256" key="2">
    <source>
        <dbReference type="ARBA" id="ARBA00008240"/>
    </source>
</evidence>
<dbReference type="Pfam" id="PF07690">
    <property type="entry name" value="MFS_1"/>
    <property type="match status" value="1"/>
</dbReference>
<proteinExistence type="inferred from homology"/>
<keyword evidence="6" id="KW-0769">Symport</keyword>
<dbReference type="InterPro" id="IPR036259">
    <property type="entry name" value="MFS_trans_sf"/>
</dbReference>
<keyword evidence="5 9" id="KW-0812">Transmembrane</keyword>
<dbReference type="Pfam" id="PF00083">
    <property type="entry name" value="Sugar_tr"/>
    <property type="match status" value="1"/>
</dbReference>
<dbReference type="SUPFAM" id="SSF103473">
    <property type="entry name" value="MFS general substrate transporter"/>
    <property type="match status" value="1"/>
</dbReference>